<dbReference type="EMBL" id="JYNU01000057">
    <property type="protein sequence ID" value="KMO69401.1"/>
    <property type="molecule type" value="Genomic_DNA"/>
</dbReference>
<comment type="caution">
    <text evidence="1">The sequence shown here is derived from an EMBL/GenBank/DDBJ whole genome shotgun (WGS) entry which is preliminary data.</text>
</comment>
<sequence>MIGVSMVVERGLARCPRCVSMADYVFIESVPHGMRYEVRCRKCGERYSEDMWPTPGAELVRVDRPLLWPPDCEPVPPRDWAAEIRGHVSAAVLWSRAELDEMVRLTRAIAPKRRFGRMVAAD</sequence>
<name>A0A0J6Y8T3_9MYCO</name>
<reference evidence="1 2" key="1">
    <citation type="journal article" date="2015" name="Genome Biol. Evol.">
        <title>Characterization of Three Mycobacterium spp. with Potential Use in Bioremediation by Genome Sequencing and Comparative Genomics.</title>
        <authorList>
            <person name="Das S."/>
            <person name="Pettersson B.M."/>
            <person name="Behra P.R."/>
            <person name="Ramesh M."/>
            <person name="Dasgupta S."/>
            <person name="Bhattacharya A."/>
            <person name="Kirsebom L.A."/>
        </authorList>
    </citation>
    <scope>NUCLEOTIDE SEQUENCE [LARGE SCALE GENOMIC DNA]</scope>
    <source>
        <strain evidence="1 2">DSM 44075</strain>
    </source>
</reference>
<proteinExistence type="predicted"/>
<organism evidence="1 2">
    <name type="scientific">Mycolicibacterium obuense</name>
    <dbReference type="NCBI Taxonomy" id="1807"/>
    <lineage>
        <taxon>Bacteria</taxon>
        <taxon>Bacillati</taxon>
        <taxon>Actinomycetota</taxon>
        <taxon>Actinomycetes</taxon>
        <taxon>Mycobacteriales</taxon>
        <taxon>Mycobacteriaceae</taxon>
        <taxon>Mycolicibacterium</taxon>
    </lineage>
</organism>
<dbReference type="PATRIC" id="fig|1807.14.peg.4864"/>
<evidence type="ECO:0000313" key="2">
    <source>
        <dbReference type="Proteomes" id="UP000036313"/>
    </source>
</evidence>
<protein>
    <submittedName>
        <fullName evidence="1">Uncharacterized protein</fullName>
    </submittedName>
</protein>
<dbReference type="Proteomes" id="UP000036313">
    <property type="component" value="Unassembled WGS sequence"/>
</dbReference>
<evidence type="ECO:0000313" key="1">
    <source>
        <dbReference type="EMBL" id="KMO69401.1"/>
    </source>
</evidence>
<gene>
    <name evidence="1" type="ORF">MOBUDSM44075_04827</name>
</gene>
<accession>A0A0J6Y8T3</accession>
<dbReference type="AlphaFoldDB" id="A0A0J6Y8T3"/>